<accession>A0A3P1SXS9</accession>
<organism evidence="6 7">
    <name type="scientific">Amphritea balenae</name>
    <dbReference type="NCBI Taxonomy" id="452629"/>
    <lineage>
        <taxon>Bacteria</taxon>
        <taxon>Pseudomonadati</taxon>
        <taxon>Pseudomonadota</taxon>
        <taxon>Gammaproteobacteria</taxon>
        <taxon>Oceanospirillales</taxon>
        <taxon>Oceanospirillaceae</taxon>
        <taxon>Amphritea</taxon>
    </lineage>
</organism>
<dbReference type="Proteomes" id="UP000267535">
    <property type="component" value="Unassembled WGS sequence"/>
</dbReference>
<dbReference type="Pfam" id="PF03641">
    <property type="entry name" value="Lysine_decarbox"/>
    <property type="match status" value="1"/>
</dbReference>
<dbReference type="Gene3D" id="3.30.1850.10">
    <property type="entry name" value="MoCo carrier protein-like"/>
    <property type="match status" value="1"/>
</dbReference>
<sequence length="460" mass="51026">MMTEQFVTANITPLDSLDTLSPYEVAKLQDRNQAGLFRLFRQCSLAVLNCGSELDSTKQVLAKYKDFDIQVTQKHRGVQLELANAPASAFVDGEIIQGIREHLFSVVRDLLYVGDELDKCCDGLEEAEQITNMVFHILRHAKAIEPHIKPNLVVCWGGHSIGREEYIYTKQVGYELGLRGNGVCTGCGPGAMKGPMKGATIAHAKQRIGDARYVGISEPGIIAAESPNPIVNELIIMPDIEKRLEAFVRLGHGVIVFPGGAGTAEEILYILGVLLHEKNHSMPFPLIFTGPAGSDEYFATVDRFIRATLGDEATKLYDIVVNDPYDVAVKMKAGLDRVTDYRKATSESFHFNWQLHIPSEFQQPFEPTHENMAGLNLSHDQPDYLLAAALRQALSGIVAGNVKEPGIRAIEEHGPFELSGEPEMVEALDELLSSFVEQRRMKINYQEYQPCYRLVEAEPA</sequence>
<name>A0A3P1SXS9_9GAMM</name>
<dbReference type="AlphaFoldDB" id="A0A3P1SXS9"/>
<evidence type="ECO:0000256" key="3">
    <source>
        <dbReference type="ARBA" id="ARBA00031983"/>
    </source>
</evidence>
<dbReference type="PANTHER" id="PTHR43393">
    <property type="entry name" value="CYTOKININ RIBOSIDE 5'-MONOPHOSPHATE PHOSPHORIBOHYDROLASE"/>
    <property type="match status" value="1"/>
</dbReference>
<dbReference type="InterPro" id="IPR052341">
    <property type="entry name" value="LOG_family_nucleotidases"/>
</dbReference>
<dbReference type="Pfam" id="PF11892">
    <property type="entry name" value="PpnN_C"/>
    <property type="match status" value="1"/>
</dbReference>
<protein>
    <recommendedName>
        <fullName evidence="3">AMP nucleosidase</fullName>
        <ecNumber evidence="2">3.2.2.4</ecNumber>
    </recommendedName>
    <alternativeName>
        <fullName evidence="3">AMP nucleosidase</fullName>
    </alternativeName>
</protein>
<evidence type="ECO:0000259" key="4">
    <source>
        <dbReference type="Pfam" id="PF11892"/>
    </source>
</evidence>
<dbReference type="EMBL" id="RQXV01000001">
    <property type="protein sequence ID" value="RRD01356.1"/>
    <property type="molecule type" value="Genomic_DNA"/>
</dbReference>
<keyword evidence="7" id="KW-1185">Reference proteome</keyword>
<evidence type="ECO:0000313" key="6">
    <source>
        <dbReference type="EMBL" id="RRD01356.1"/>
    </source>
</evidence>
<dbReference type="InterPro" id="IPR027820">
    <property type="entry name" value="PpnN_N"/>
</dbReference>
<evidence type="ECO:0000259" key="5">
    <source>
        <dbReference type="Pfam" id="PF14793"/>
    </source>
</evidence>
<feature type="domain" description="Pyrimidine/purine nucleotide 5'-monophosphate nucleosidase C-terminal" evidence="4">
    <location>
        <begin position="336"/>
        <end position="455"/>
    </location>
</feature>
<dbReference type="EC" id="3.2.2.4" evidence="2"/>
<reference evidence="6 7" key="1">
    <citation type="submission" date="2018-11" db="EMBL/GenBank/DDBJ databases">
        <title>The draft genome sequence of Amphritea balenae JAMM 1525T.</title>
        <authorList>
            <person name="Fang Z."/>
            <person name="Zhang Y."/>
            <person name="Han X."/>
        </authorList>
    </citation>
    <scope>NUCLEOTIDE SEQUENCE [LARGE SCALE GENOMIC DNA]</scope>
    <source>
        <strain evidence="6 7">JAMM 1525</strain>
    </source>
</reference>
<dbReference type="OrthoDB" id="9801098at2"/>
<dbReference type="GO" id="GO:0005829">
    <property type="term" value="C:cytosol"/>
    <property type="evidence" value="ECO:0007669"/>
    <property type="project" value="TreeGrafter"/>
</dbReference>
<proteinExistence type="predicted"/>
<dbReference type="InterPro" id="IPR031100">
    <property type="entry name" value="LOG_fam"/>
</dbReference>
<dbReference type="Pfam" id="PF14793">
    <property type="entry name" value="DUF4478"/>
    <property type="match status" value="1"/>
</dbReference>
<feature type="domain" description="Pyrimidine/purine nucleotide 5'-monophosphate nucleosidase N-terminal" evidence="5">
    <location>
        <begin position="10"/>
        <end position="116"/>
    </location>
</feature>
<dbReference type="GO" id="GO:0008714">
    <property type="term" value="F:AMP nucleosidase activity"/>
    <property type="evidence" value="ECO:0007669"/>
    <property type="project" value="UniProtKB-EC"/>
</dbReference>
<dbReference type="PANTHER" id="PTHR43393:SF1">
    <property type="entry name" value="PYRIMIDINE_PURINE NUCLEOTIDE 5'-MONOPHOSPHATE NUCLEOSIDASE"/>
    <property type="match status" value="1"/>
</dbReference>
<dbReference type="InterPro" id="IPR049788">
    <property type="entry name" value="PpnN"/>
</dbReference>
<dbReference type="Gene3D" id="3.40.50.450">
    <property type="match status" value="1"/>
</dbReference>
<evidence type="ECO:0000256" key="2">
    <source>
        <dbReference type="ARBA" id="ARBA00011985"/>
    </source>
</evidence>
<comment type="caution">
    <text evidence="6">The sequence shown here is derived from an EMBL/GenBank/DDBJ whole genome shotgun (WGS) entry which is preliminary data.</text>
</comment>
<comment type="catalytic activity">
    <reaction evidence="1">
        <text>AMP + H2O = D-ribose 5-phosphate + adenine</text>
        <dbReference type="Rhea" id="RHEA:20129"/>
        <dbReference type="ChEBI" id="CHEBI:15377"/>
        <dbReference type="ChEBI" id="CHEBI:16708"/>
        <dbReference type="ChEBI" id="CHEBI:78346"/>
        <dbReference type="ChEBI" id="CHEBI:456215"/>
        <dbReference type="EC" id="3.2.2.4"/>
    </reaction>
</comment>
<dbReference type="InterPro" id="IPR037153">
    <property type="entry name" value="PpnN-like_sf"/>
</dbReference>
<dbReference type="NCBIfam" id="NF038390">
    <property type="entry name" value="Nsidase_PpnN"/>
    <property type="match status" value="1"/>
</dbReference>
<evidence type="ECO:0000313" key="7">
    <source>
        <dbReference type="Proteomes" id="UP000267535"/>
    </source>
</evidence>
<dbReference type="SUPFAM" id="SSF102405">
    <property type="entry name" value="MCP/YpsA-like"/>
    <property type="match status" value="1"/>
</dbReference>
<evidence type="ECO:0000256" key="1">
    <source>
        <dbReference type="ARBA" id="ARBA00000274"/>
    </source>
</evidence>
<dbReference type="RefSeq" id="WP_124924429.1">
    <property type="nucleotide sequence ID" value="NZ_BMOH01000001.1"/>
</dbReference>
<dbReference type="InterPro" id="IPR021826">
    <property type="entry name" value="PpnN_C"/>
</dbReference>
<gene>
    <name evidence="6" type="ORF">EHS89_02000</name>
</gene>